<feature type="compositionally biased region" description="Basic and acidic residues" evidence="2">
    <location>
        <begin position="448"/>
        <end position="466"/>
    </location>
</feature>
<feature type="compositionally biased region" description="Polar residues" evidence="2">
    <location>
        <begin position="431"/>
        <end position="447"/>
    </location>
</feature>
<feature type="compositionally biased region" description="Acidic residues" evidence="2">
    <location>
        <begin position="751"/>
        <end position="765"/>
    </location>
</feature>
<feature type="compositionally biased region" description="Polar residues" evidence="2">
    <location>
        <begin position="163"/>
        <end position="181"/>
    </location>
</feature>
<feature type="region of interest" description="Disordered" evidence="2">
    <location>
        <begin position="428"/>
        <end position="469"/>
    </location>
</feature>
<dbReference type="Proteomes" id="UP000799776">
    <property type="component" value="Unassembled WGS sequence"/>
</dbReference>
<feature type="compositionally biased region" description="Polar residues" evidence="2">
    <location>
        <begin position="513"/>
        <end position="533"/>
    </location>
</feature>
<dbReference type="PROSITE" id="PS00028">
    <property type="entry name" value="ZINC_FINGER_C2H2_1"/>
    <property type="match status" value="2"/>
</dbReference>
<protein>
    <recommendedName>
        <fullName evidence="3">C2H2-type domain-containing protein</fullName>
    </recommendedName>
</protein>
<dbReference type="InterPro" id="IPR013087">
    <property type="entry name" value="Znf_C2H2_type"/>
</dbReference>
<keyword evidence="1" id="KW-0479">Metal-binding</keyword>
<comment type="caution">
    <text evidence="4">The sequence shown here is derived from an EMBL/GenBank/DDBJ whole genome shotgun (WGS) entry which is preliminary data.</text>
</comment>
<keyword evidence="5" id="KW-1185">Reference proteome</keyword>
<dbReference type="PROSITE" id="PS50157">
    <property type="entry name" value="ZINC_FINGER_C2H2_2"/>
    <property type="match status" value="1"/>
</dbReference>
<keyword evidence="1" id="KW-0862">Zinc</keyword>
<feature type="domain" description="C2H2-type" evidence="3">
    <location>
        <begin position="602"/>
        <end position="627"/>
    </location>
</feature>
<feature type="region of interest" description="Disordered" evidence="2">
    <location>
        <begin position="161"/>
        <end position="189"/>
    </location>
</feature>
<dbReference type="PANTHER" id="PTHR35391">
    <property type="entry name" value="C2H2-TYPE DOMAIN-CONTAINING PROTEIN-RELATED"/>
    <property type="match status" value="1"/>
</dbReference>
<feature type="region of interest" description="Disordered" evidence="2">
    <location>
        <begin position="393"/>
        <end position="412"/>
    </location>
</feature>
<feature type="compositionally biased region" description="Low complexity" evidence="2">
    <location>
        <begin position="396"/>
        <end position="405"/>
    </location>
</feature>
<reference evidence="4" key="1">
    <citation type="journal article" date="2020" name="Stud. Mycol.">
        <title>101 Dothideomycetes genomes: a test case for predicting lifestyles and emergence of pathogens.</title>
        <authorList>
            <person name="Haridas S."/>
            <person name="Albert R."/>
            <person name="Binder M."/>
            <person name="Bloem J."/>
            <person name="Labutti K."/>
            <person name="Salamov A."/>
            <person name="Andreopoulos B."/>
            <person name="Baker S."/>
            <person name="Barry K."/>
            <person name="Bills G."/>
            <person name="Bluhm B."/>
            <person name="Cannon C."/>
            <person name="Castanera R."/>
            <person name="Culley D."/>
            <person name="Daum C."/>
            <person name="Ezra D."/>
            <person name="Gonzalez J."/>
            <person name="Henrissat B."/>
            <person name="Kuo A."/>
            <person name="Liang C."/>
            <person name="Lipzen A."/>
            <person name="Lutzoni F."/>
            <person name="Magnuson J."/>
            <person name="Mondo S."/>
            <person name="Nolan M."/>
            <person name="Ohm R."/>
            <person name="Pangilinan J."/>
            <person name="Park H.-J."/>
            <person name="Ramirez L."/>
            <person name="Alfaro M."/>
            <person name="Sun H."/>
            <person name="Tritt A."/>
            <person name="Yoshinaga Y."/>
            <person name="Zwiers L.-H."/>
            <person name="Turgeon B."/>
            <person name="Goodwin S."/>
            <person name="Spatafora J."/>
            <person name="Crous P."/>
            <person name="Grigoriev I."/>
        </authorList>
    </citation>
    <scope>NUCLEOTIDE SEQUENCE</scope>
    <source>
        <strain evidence="4">CBS 121410</strain>
    </source>
</reference>
<feature type="compositionally biased region" description="Basic residues" evidence="2">
    <location>
        <begin position="781"/>
        <end position="791"/>
    </location>
</feature>
<evidence type="ECO:0000256" key="2">
    <source>
        <dbReference type="SAM" id="MobiDB-lite"/>
    </source>
</evidence>
<dbReference type="AlphaFoldDB" id="A0A9P4HZL7"/>
<dbReference type="GO" id="GO:0008270">
    <property type="term" value="F:zinc ion binding"/>
    <property type="evidence" value="ECO:0007669"/>
    <property type="project" value="UniProtKB-KW"/>
</dbReference>
<evidence type="ECO:0000259" key="3">
    <source>
        <dbReference type="PROSITE" id="PS50157"/>
    </source>
</evidence>
<dbReference type="SMART" id="SM00355">
    <property type="entry name" value="ZnF_C2H2"/>
    <property type="match status" value="5"/>
</dbReference>
<evidence type="ECO:0000313" key="5">
    <source>
        <dbReference type="Proteomes" id="UP000799776"/>
    </source>
</evidence>
<evidence type="ECO:0000256" key="1">
    <source>
        <dbReference type="PROSITE-ProRule" id="PRU00042"/>
    </source>
</evidence>
<dbReference type="Gene3D" id="3.30.160.60">
    <property type="entry name" value="Classic Zinc Finger"/>
    <property type="match status" value="2"/>
</dbReference>
<dbReference type="OrthoDB" id="6077919at2759"/>
<gene>
    <name evidence="4" type="ORF">K490DRAFT_64804</name>
</gene>
<accession>A0A9P4HZL7</accession>
<sequence length="874" mass="97332">MASQVMAMPIKYTTQIPYSELARFMRDSNRYNTERNPAARSFDPSSLVGFSDFAQGSIPISNDFDQFPSAEPLANYFRQDDGPWNSLQVAARTGNLNTGQNLAVPNLSYGSYREPAGSEISDSGYGTQAAATQSIVSTDPIELGKDVPDISLPLRDMRLPSLSAHSPNSIAAEQSPRPQTIHTKKRSSGRKPLHQFKCSRCDHISKCPSDLTKHTLKHDKPFTCEFITCTRKVGFTTTNDLQRHMKSVHKVGAGSTRSYRCAGKDCKHKDKIWPRLDNFKQHVNRMHPDDDVDDMLRRSEYQGSLNEPPVPSGTPRIKTLAPMDTALLAGMDPKSKHPDEASPICANIRGFSVGSDHPPHEIENVDNERLGNSAYSLRNSFLRPNQIYPLPALTFGSSQHGGSDSQQHDRVSEPDFKELSGLSTLAEVAGGSTTRLVDSMSENGSSGRNHERLPTPATRRETDDPRSNLSQLSKGIADLISQSDGEPLEKAILRAFEDLGKGNAADSTERRQISTNAQGTLPHTNDTQTQSSDGAEFKNDSVGTISSAEVLKGLRNLGKLVKQSGKKPAVTSGIPCPHEGCRKVCPRPCDLNKHIKRHTKPYGCTFPKCMKKFGSKNDWKRHENSQHFQLEIWRCGLSSSCSSNAPPCAELFYHKDVFNAHLKGAPHNLGPDERAHEVKIRRIGRNSQSRFWCGFCQKILPLEKKGVDAWDERFDHIDEHFKTEKIEDWLCIESNVAKKDAYGDLDKGRFDDEDPKMEVDSEESSDSDHNEPSEYGDAGAVRRRRSLARKRGRDEDEGGDGRPHKNRKGDRYLLYCCQCPQTGSTGPYSWDLYKSCMQCQHKFCESCDRKKLYGGEDGDNGDHIDFDVFTHAGA</sequence>
<feature type="region of interest" description="Disordered" evidence="2">
    <location>
        <begin position="743"/>
        <end position="806"/>
    </location>
</feature>
<feature type="region of interest" description="Disordered" evidence="2">
    <location>
        <begin position="503"/>
        <end position="540"/>
    </location>
</feature>
<dbReference type="EMBL" id="ML978717">
    <property type="protein sequence ID" value="KAF2088130.1"/>
    <property type="molecule type" value="Genomic_DNA"/>
</dbReference>
<keyword evidence="1" id="KW-0863">Zinc-finger</keyword>
<evidence type="ECO:0000313" key="4">
    <source>
        <dbReference type="EMBL" id="KAF2088130.1"/>
    </source>
</evidence>
<organism evidence="4 5">
    <name type="scientific">Saccharata proteae CBS 121410</name>
    <dbReference type="NCBI Taxonomy" id="1314787"/>
    <lineage>
        <taxon>Eukaryota</taxon>
        <taxon>Fungi</taxon>
        <taxon>Dikarya</taxon>
        <taxon>Ascomycota</taxon>
        <taxon>Pezizomycotina</taxon>
        <taxon>Dothideomycetes</taxon>
        <taxon>Dothideomycetes incertae sedis</taxon>
        <taxon>Botryosphaeriales</taxon>
        <taxon>Saccharataceae</taxon>
        <taxon>Saccharata</taxon>
    </lineage>
</organism>
<proteinExistence type="predicted"/>
<name>A0A9P4HZL7_9PEZI</name>
<dbReference type="PANTHER" id="PTHR35391:SF3">
    <property type="entry name" value="FINGER DOMAIN PROTEIN, PUTATIVE (AFU_ORTHOLOGUE AFUA_8G04300)-RELATED"/>
    <property type="match status" value="1"/>
</dbReference>